<sequence length="326" mass="35164">MSLTGFIKKQFIDVLEWLEPDDGTLAWRYPVADNEIQHGASLTVRPAQAALFIDQGRIADCFGPGRYRLETATLPLLTNLRHWDKLFASPFKSDVHFFSTRRQLDRTWGTATPLSLRDREFGAVRLRAYGTYAYHVADPARFFTQVCGSSERYDREQLEGQLRSTLVAGLADVFAGSSLPFLDLAGNQAALAQALQARLAVAFAELGLALDGLVVENVSLPDELQKALDQRIAMGIVGDLASYTRYQVASSIPDAARNEGGLAALGAGLGVGQMFGQAVGAALPVAAEAVDEVAATLEKLHALVGKGVLTQAEFDAKKAELLKKLG</sequence>
<dbReference type="Pfam" id="PF09851">
    <property type="entry name" value="SHOCT"/>
    <property type="match status" value="1"/>
</dbReference>
<accession>A0A495WNW5</accession>
<dbReference type="GO" id="GO:0006508">
    <property type="term" value="P:proteolysis"/>
    <property type="evidence" value="ECO:0007669"/>
    <property type="project" value="UniProtKB-KW"/>
</dbReference>
<evidence type="ECO:0000313" key="3">
    <source>
        <dbReference type="EMBL" id="RKT63119.1"/>
    </source>
</evidence>
<dbReference type="Gene3D" id="3.30.479.30">
    <property type="entry name" value="Band 7 domain"/>
    <property type="match status" value="1"/>
</dbReference>
<dbReference type="PANTHER" id="PTHR37826:SF2">
    <property type="entry name" value="ZINC-RIBBON DOMAIN-CONTAINING PROTEIN"/>
    <property type="match status" value="1"/>
</dbReference>
<evidence type="ECO:0000259" key="2">
    <source>
        <dbReference type="Pfam" id="PF13421"/>
    </source>
</evidence>
<dbReference type="InterPro" id="IPR033880">
    <property type="entry name" value="SPFH_YdjI"/>
</dbReference>
<dbReference type="OrthoDB" id="9764015at2"/>
<feature type="domain" description="SPFH" evidence="2">
    <location>
        <begin position="26"/>
        <end position="236"/>
    </location>
</feature>
<feature type="domain" description="SHOCT" evidence="1">
    <location>
        <begin position="296"/>
        <end position="322"/>
    </location>
</feature>
<gene>
    <name evidence="3" type="ORF">DFR40_0169</name>
</gene>
<dbReference type="RefSeq" id="WP_121456592.1">
    <property type="nucleotide sequence ID" value="NZ_RBXP01000001.1"/>
</dbReference>
<protein>
    <submittedName>
        <fullName evidence="3">Membrane protease subunit (Stomatin/prohibitin family)</fullName>
    </submittedName>
</protein>
<keyword evidence="3" id="KW-0378">Hydrolase</keyword>
<dbReference type="InterPro" id="IPR036013">
    <property type="entry name" value="Band_7/SPFH_dom_sf"/>
</dbReference>
<dbReference type="SUPFAM" id="SSF117892">
    <property type="entry name" value="Band 7/SPFH domain"/>
    <property type="match status" value="1"/>
</dbReference>
<comment type="caution">
    <text evidence="3">The sequence shown here is derived from an EMBL/GenBank/DDBJ whole genome shotgun (WGS) entry which is preliminary data.</text>
</comment>
<evidence type="ECO:0000259" key="1">
    <source>
        <dbReference type="Pfam" id="PF09851"/>
    </source>
</evidence>
<organism evidence="3 4">
    <name type="scientific">Azonexus fungiphilus</name>
    <dbReference type="NCBI Taxonomy" id="146940"/>
    <lineage>
        <taxon>Bacteria</taxon>
        <taxon>Pseudomonadati</taxon>
        <taxon>Pseudomonadota</taxon>
        <taxon>Betaproteobacteria</taxon>
        <taxon>Rhodocyclales</taxon>
        <taxon>Azonexaceae</taxon>
        <taxon>Azonexus</taxon>
    </lineage>
</organism>
<name>A0A495WNW5_9RHOO</name>
<keyword evidence="3" id="KW-0645">Protease</keyword>
<proteinExistence type="predicted"/>
<dbReference type="EMBL" id="RBXP01000001">
    <property type="protein sequence ID" value="RKT63119.1"/>
    <property type="molecule type" value="Genomic_DNA"/>
</dbReference>
<evidence type="ECO:0000313" key="4">
    <source>
        <dbReference type="Proteomes" id="UP000270626"/>
    </source>
</evidence>
<dbReference type="CDD" id="cd03408">
    <property type="entry name" value="SPFH_like_u1"/>
    <property type="match status" value="1"/>
</dbReference>
<dbReference type="InterPro" id="IPR018649">
    <property type="entry name" value="SHOCT"/>
</dbReference>
<dbReference type="PANTHER" id="PTHR37826">
    <property type="entry name" value="FLOTILLIN BAND_7_5 DOMAIN PROTEIN"/>
    <property type="match status" value="1"/>
</dbReference>
<keyword evidence="4" id="KW-1185">Reference proteome</keyword>
<dbReference type="Pfam" id="PF13421">
    <property type="entry name" value="Band_7_1"/>
    <property type="match status" value="1"/>
</dbReference>
<dbReference type="Proteomes" id="UP000270626">
    <property type="component" value="Unassembled WGS sequence"/>
</dbReference>
<dbReference type="GO" id="GO:0008233">
    <property type="term" value="F:peptidase activity"/>
    <property type="evidence" value="ECO:0007669"/>
    <property type="project" value="UniProtKB-KW"/>
</dbReference>
<reference evidence="3 4" key="1">
    <citation type="submission" date="2018-10" db="EMBL/GenBank/DDBJ databases">
        <title>Genomic Encyclopedia of Type Strains, Phase IV (KMG-IV): sequencing the most valuable type-strain genomes for metagenomic binning, comparative biology and taxonomic classification.</title>
        <authorList>
            <person name="Goeker M."/>
        </authorList>
    </citation>
    <scope>NUCLEOTIDE SEQUENCE [LARGE SCALE GENOMIC DNA]</scope>
    <source>
        <strain evidence="3 4">DSM 23841</strain>
    </source>
</reference>
<dbReference type="AlphaFoldDB" id="A0A495WNW5"/>